<feature type="non-terminal residue" evidence="2">
    <location>
        <position position="1"/>
    </location>
</feature>
<evidence type="ECO:0000313" key="2">
    <source>
        <dbReference type="EMBL" id="CAF1372288.1"/>
    </source>
</evidence>
<accession>A0A815IZ77</accession>
<organism evidence="2 4">
    <name type="scientific">Rotaria magnacalcarata</name>
    <dbReference type="NCBI Taxonomy" id="392030"/>
    <lineage>
        <taxon>Eukaryota</taxon>
        <taxon>Metazoa</taxon>
        <taxon>Spiralia</taxon>
        <taxon>Gnathifera</taxon>
        <taxon>Rotifera</taxon>
        <taxon>Eurotatoria</taxon>
        <taxon>Bdelloidea</taxon>
        <taxon>Philodinida</taxon>
        <taxon>Philodinidae</taxon>
        <taxon>Rotaria</taxon>
    </lineage>
</organism>
<dbReference type="EMBL" id="CAJNOW010003148">
    <property type="protein sequence ID" value="CAF1372288.1"/>
    <property type="molecule type" value="Genomic_DNA"/>
</dbReference>
<dbReference type="Proteomes" id="UP000681720">
    <property type="component" value="Unassembled WGS sequence"/>
</dbReference>
<feature type="region of interest" description="Disordered" evidence="1">
    <location>
        <begin position="83"/>
        <end position="104"/>
    </location>
</feature>
<gene>
    <name evidence="3" type="ORF">GIL414_LOCUS3177</name>
    <name evidence="2" type="ORF">KQP761_LOCUS8282</name>
</gene>
<feature type="region of interest" description="Disordered" evidence="1">
    <location>
        <begin position="118"/>
        <end position="137"/>
    </location>
</feature>
<name>A0A815IZ77_9BILA</name>
<protein>
    <submittedName>
        <fullName evidence="2">Uncharacterized protein</fullName>
    </submittedName>
</protein>
<comment type="caution">
    <text evidence="2">The sequence shown here is derived from an EMBL/GenBank/DDBJ whole genome shotgun (WGS) entry which is preliminary data.</text>
</comment>
<dbReference type="Proteomes" id="UP000663834">
    <property type="component" value="Unassembled WGS sequence"/>
</dbReference>
<evidence type="ECO:0000313" key="4">
    <source>
        <dbReference type="Proteomes" id="UP000663834"/>
    </source>
</evidence>
<sequence length="160" mass="17306">MLSFKQPKTLHIKHTLHRLQLPHKHCQHPSPVSIKYFSLPIYTRFSSTLETGPTTTAAQSTYETTAIPYTHMITTVTAESTPLTENPTTLTTGTGSTTHITVGTEMPTTPATVTETTTSITLGPNTTPTPATGTDTTTFVTDGTEAKRANKISKSKTLHH</sequence>
<dbReference type="AlphaFoldDB" id="A0A815IZ77"/>
<dbReference type="EMBL" id="CAJOBJ010000672">
    <property type="protein sequence ID" value="CAF3837424.1"/>
    <property type="molecule type" value="Genomic_DNA"/>
</dbReference>
<evidence type="ECO:0000313" key="3">
    <source>
        <dbReference type="EMBL" id="CAF3837424.1"/>
    </source>
</evidence>
<proteinExistence type="predicted"/>
<evidence type="ECO:0000256" key="1">
    <source>
        <dbReference type="SAM" id="MobiDB-lite"/>
    </source>
</evidence>
<reference evidence="2" key="1">
    <citation type="submission" date="2021-02" db="EMBL/GenBank/DDBJ databases">
        <authorList>
            <person name="Nowell W R."/>
        </authorList>
    </citation>
    <scope>NUCLEOTIDE SEQUENCE</scope>
</reference>